<sequence>MEAKNNFNLNNNNNDNRELTFRQANQNVIVYKPIFITYPEGFPKFEIRSEVISSQPNFYGKNNEDPQNL</sequence>
<proteinExistence type="predicted"/>
<dbReference type="EMBL" id="JBBNAF010000012">
    <property type="protein sequence ID" value="KAK9093101.1"/>
    <property type="molecule type" value="Genomic_DNA"/>
</dbReference>
<organism evidence="1 2">
    <name type="scientific">Stephania yunnanensis</name>
    <dbReference type="NCBI Taxonomy" id="152371"/>
    <lineage>
        <taxon>Eukaryota</taxon>
        <taxon>Viridiplantae</taxon>
        <taxon>Streptophyta</taxon>
        <taxon>Embryophyta</taxon>
        <taxon>Tracheophyta</taxon>
        <taxon>Spermatophyta</taxon>
        <taxon>Magnoliopsida</taxon>
        <taxon>Ranunculales</taxon>
        <taxon>Menispermaceae</taxon>
        <taxon>Menispermoideae</taxon>
        <taxon>Cissampelideae</taxon>
        <taxon>Stephania</taxon>
    </lineage>
</organism>
<keyword evidence="2" id="KW-1185">Reference proteome</keyword>
<reference evidence="1 2" key="1">
    <citation type="submission" date="2024-01" db="EMBL/GenBank/DDBJ databases">
        <title>Genome assemblies of Stephania.</title>
        <authorList>
            <person name="Yang L."/>
        </authorList>
    </citation>
    <scope>NUCLEOTIDE SEQUENCE [LARGE SCALE GENOMIC DNA]</scope>
    <source>
        <strain evidence="1">YNDBR</strain>
        <tissue evidence="1">Leaf</tissue>
    </source>
</reference>
<comment type="caution">
    <text evidence="1">The sequence shown here is derived from an EMBL/GenBank/DDBJ whole genome shotgun (WGS) entry which is preliminary data.</text>
</comment>
<dbReference type="AlphaFoldDB" id="A0AAP0EGK9"/>
<dbReference type="Proteomes" id="UP001420932">
    <property type="component" value="Unassembled WGS sequence"/>
</dbReference>
<evidence type="ECO:0000313" key="1">
    <source>
        <dbReference type="EMBL" id="KAK9093101.1"/>
    </source>
</evidence>
<protein>
    <submittedName>
        <fullName evidence="1">Uncharacterized protein</fullName>
    </submittedName>
</protein>
<gene>
    <name evidence="1" type="ORF">Syun_028012</name>
</gene>
<accession>A0AAP0EGK9</accession>
<evidence type="ECO:0000313" key="2">
    <source>
        <dbReference type="Proteomes" id="UP001420932"/>
    </source>
</evidence>
<name>A0AAP0EGK9_9MAGN</name>